<evidence type="ECO:0000256" key="1">
    <source>
        <dbReference type="SAM" id="MobiDB-lite"/>
    </source>
</evidence>
<feature type="compositionally biased region" description="Basic and acidic residues" evidence="1">
    <location>
        <begin position="42"/>
        <end position="59"/>
    </location>
</feature>
<gene>
    <name evidence="2" type="primary">secA_5</name>
    <name evidence="2" type="ORF">CM83_101128</name>
</gene>
<feature type="compositionally biased region" description="Basic and acidic residues" evidence="1">
    <location>
        <begin position="7"/>
        <end position="17"/>
    </location>
</feature>
<protein>
    <submittedName>
        <fullName evidence="2">Protein translocase subunit SecA</fullName>
    </submittedName>
</protein>
<reference evidence="2" key="1">
    <citation type="journal article" date="2014" name="PLoS ONE">
        <title>Transcriptome-Based Identification of ABC Transporters in the Western Tarnished Plant Bug Lygus hesperus.</title>
        <authorList>
            <person name="Hull J.J."/>
            <person name="Chaney K."/>
            <person name="Geib S.M."/>
            <person name="Fabrick J.A."/>
            <person name="Brent C.S."/>
            <person name="Walsh D."/>
            <person name="Lavine L.C."/>
        </authorList>
    </citation>
    <scope>NUCLEOTIDE SEQUENCE</scope>
</reference>
<name>A0A0A9YMC8_LYGHE</name>
<sequence>MTYETTTRMDNKVDGPIRRSFSTYTREPQDSTLKSGMARKNASREENHMKTETQARNDLGESGPDGTAEFYLKNKNQVSNTIWDKHNVQWDPDAKLQKQSSTFDATADPTANLNTHSK</sequence>
<organism evidence="2">
    <name type="scientific">Lygus hesperus</name>
    <name type="common">Western plant bug</name>
    <dbReference type="NCBI Taxonomy" id="30085"/>
    <lineage>
        <taxon>Eukaryota</taxon>
        <taxon>Metazoa</taxon>
        <taxon>Ecdysozoa</taxon>
        <taxon>Arthropoda</taxon>
        <taxon>Hexapoda</taxon>
        <taxon>Insecta</taxon>
        <taxon>Pterygota</taxon>
        <taxon>Neoptera</taxon>
        <taxon>Paraneoptera</taxon>
        <taxon>Hemiptera</taxon>
        <taxon>Heteroptera</taxon>
        <taxon>Panheteroptera</taxon>
        <taxon>Cimicomorpha</taxon>
        <taxon>Miridae</taxon>
        <taxon>Mirini</taxon>
        <taxon>Lygus</taxon>
    </lineage>
</organism>
<accession>A0A0A9YMC8</accession>
<feature type="region of interest" description="Disordered" evidence="1">
    <location>
        <begin position="93"/>
        <end position="118"/>
    </location>
</feature>
<dbReference type="EMBL" id="GBHO01009407">
    <property type="protein sequence ID" value="JAG34197.1"/>
    <property type="molecule type" value="Transcribed_RNA"/>
</dbReference>
<proteinExistence type="predicted"/>
<feature type="compositionally biased region" description="Polar residues" evidence="1">
    <location>
        <begin position="97"/>
        <end position="118"/>
    </location>
</feature>
<reference evidence="2" key="2">
    <citation type="submission" date="2014-07" db="EMBL/GenBank/DDBJ databases">
        <authorList>
            <person name="Hull J."/>
        </authorList>
    </citation>
    <scope>NUCLEOTIDE SEQUENCE</scope>
</reference>
<dbReference type="AlphaFoldDB" id="A0A0A9YMC8"/>
<evidence type="ECO:0000313" key="2">
    <source>
        <dbReference type="EMBL" id="JAG34197.1"/>
    </source>
</evidence>
<feature type="region of interest" description="Disordered" evidence="1">
    <location>
        <begin position="1"/>
        <end position="69"/>
    </location>
</feature>
<feature type="compositionally biased region" description="Polar residues" evidence="1">
    <location>
        <begin position="20"/>
        <end position="34"/>
    </location>
</feature>